<gene>
    <name evidence="1" type="ORF">ESV85_10945</name>
</gene>
<proteinExistence type="predicted"/>
<protein>
    <submittedName>
        <fullName evidence="1">Alpha/beta hydrolase</fullName>
    </submittedName>
</protein>
<comment type="caution">
    <text evidence="1">The sequence shown here is derived from an EMBL/GenBank/DDBJ whole genome shotgun (WGS) entry which is preliminary data.</text>
</comment>
<organism evidence="1 2">
    <name type="scientific">Algoriphagus aquimarinus</name>
    <dbReference type="NCBI Taxonomy" id="237018"/>
    <lineage>
        <taxon>Bacteria</taxon>
        <taxon>Pseudomonadati</taxon>
        <taxon>Bacteroidota</taxon>
        <taxon>Cytophagia</taxon>
        <taxon>Cytophagales</taxon>
        <taxon>Cyclobacteriaceae</taxon>
        <taxon>Algoriphagus</taxon>
    </lineage>
</organism>
<evidence type="ECO:0000313" key="1">
    <source>
        <dbReference type="EMBL" id="TXE11430.1"/>
    </source>
</evidence>
<dbReference type="InterPro" id="IPR029058">
    <property type="entry name" value="AB_hydrolase_fold"/>
</dbReference>
<dbReference type="GO" id="GO:0016787">
    <property type="term" value="F:hydrolase activity"/>
    <property type="evidence" value="ECO:0007669"/>
    <property type="project" value="UniProtKB-KW"/>
</dbReference>
<name>A0A5C7ARY9_9BACT</name>
<reference evidence="1 2" key="1">
    <citation type="submission" date="2019-08" db="EMBL/GenBank/DDBJ databases">
        <title>Genomes sequence of Algoriphagus aquimarinus ACAM450.</title>
        <authorList>
            <person name="Bowman J.P."/>
        </authorList>
    </citation>
    <scope>NUCLEOTIDE SEQUENCE [LARGE SCALE GENOMIC DNA]</scope>
    <source>
        <strain evidence="1 2">ACAM 450</strain>
    </source>
</reference>
<dbReference type="SUPFAM" id="SSF53474">
    <property type="entry name" value="alpha/beta-Hydrolases"/>
    <property type="match status" value="1"/>
</dbReference>
<dbReference type="RefSeq" id="WP_146917511.1">
    <property type="nucleotide sequence ID" value="NZ_VORW01000005.1"/>
</dbReference>
<dbReference type="OrthoDB" id="659408at2"/>
<dbReference type="EMBL" id="VORW01000005">
    <property type="protein sequence ID" value="TXE11430.1"/>
    <property type="molecule type" value="Genomic_DNA"/>
</dbReference>
<keyword evidence="1" id="KW-0378">Hydrolase</keyword>
<dbReference type="Proteomes" id="UP000321935">
    <property type="component" value="Unassembled WGS sequence"/>
</dbReference>
<dbReference type="AlphaFoldDB" id="A0A5C7ARY9"/>
<dbReference type="Gene3D" id="3.40.50.1820">
    <property type="entry name" value="alpha/beta hydrolase"/>
    <property type="match status" value="1"/>
</dbReference>
<evidence type="ECO:0000313" key="2">
    <source>
        <dbReference type="Proteomes" id="UP000321935"/>
    </source>
</evidence>
<accession>A0A5C7ARY9</accession>
<sequence>MRWYGISGLGADKRVFSRLTLDFELISIEWIQPLKNESIEDYSIRLSHSIDQSIEFGLLAVSFGGLIAVEISKKLNPIMTVLISSAETKQELRPIFRGIGKTRLVTLLPNLFFDPPRKLAHFIFGTNQKELLNSILDDTDLNFAKWAVNELLNWKNTQQLEQVLKISGTNDKLIPPSKDEKIQLINGGEHFMIFDRAEEISKIINEGFKLNRSLK</sequence>